<dbReference type="PROSITE" id="PS50053">
    <property type="entry name" value="UBIQUITIN_2"/>
    <property type="match status" value="4"/>
</dbReference>
<feature type="domain" description="Ubiquitin-like" evidence="3">
    <location>
        <begin position="249"/>
        <end position="317"/>
    </location>
</feature>
<sequence>MEARPGREMSSNSSNISNPTEEVEINMYLKIIKTVAIKVKRSETIRNVKALLCDKESISENLQELFFTGERLKDDQKLVDYGIQENSTLHLVTQNPVGLKLFVNIPSKQRTIEVEAKTHDTIQHLKSLIEAKGVMCKKQYSLIYAGKLLEDYMPLASIRMQENSTLHLVFNPRDVLSFSVEMPTGKIMKLEVKVWSTVCDIKAIVGSMVGFSVSGQSLIYEGRLLEDSISLWCYDIKEESVLKMSPPSFQIFVKRWNGGTTTLDVNLLDTIRDVKNLIFDKVGIPVNHQTIVYLGKPLEDGLKLASYGILKDSTLQLRCFQWKKK</sequence>
<name>A0ABC8R7J7_9AQUA</name>
<dbReference type="SMART" id="SM00213">
    <property type="entry name" value="UBQ"/>
    <property type="match status" value="4"/>
</dbReference>
<feature type="domain" description="Ubiquitin-like" evidence="3">
    <location>
        <begin position="25"/>
        <end position="98"/>
    </location>
</feature>
<dbReference type="InterPro" id="IPR019954">
    <property type="entry name" value="Ubiquitin_CS"/>
</dbReference>
<dbReference type="AlphaFoldDB" id="A0ABC8R7J7"/>
<dbReference type="Proteomes" id="UP001642360">
    <property type="component" value="Unassembled WGS sequence"/>
</dbReference>
<evidence type="ECO:0000259" key="3">
    <source>
        <dbReference type="PROSITE" id="PS50053"/>
    </source>
</evidence>
<gene>
    <name evidence="4" type="ORF">ILEXP_LOCUS5076</name>
</gene>
<dbReference type="Pfam" id="PF00240">
    <property type="entry name" value="ubiquitin"/>
    <property type="match status" value="4"/>
</dbReference>
<dbReference type="PROSITE" id="PS00299">
    <property type="entry name" value="UBIQUITIN_1"/>
    <property type="match status" value="1"/>
</dbReference>
<keyword evidence="5" id="KW-1185">Reference proteome</keyword>
<proteinExistence type="predicted"/>
<organism evidence="4 5">
    <name type="scientific">Ilex paraguariensis</name>
    <name type="common">yerba mate</name>
    <dbReference type="NCBI Taxonomy" id="185542"/>
    <lineage>
        <taxon>Eukaryota</taxon>
        <taxon>Viridiplantae</taxon>
        <taxon>Streptophyta</taxon>
        <taxon>Embryophyta</taxon>
        <taxon>Tracheophyta</taxon>
        <taxon>Spermatophyta</taxon>
        <taxon>Magnoliopsida</taxon>
        <taxon>eudicotyledons</taxon>
        <taxon>Gunneridae</taxon>
        <taxon>Pentapetalae</taxon>
        <taxon>asterids</taxon>
        <taxon>campanulids</taxon>
        <taxon>Aquifoliales</taxon>
        <taxon>Aquifoliaceae</taxon>
        <taxon>Ilex</taxon>
    </lineage>
</organism>
<dbReference type="GO" id="GO:0003729">
    <property type="term" value="F:mRNA binding"/>
    <property type="evidence" value="ECO:0007669"/>
    <property type="project" value="UniProtKB-ARBA"/>
</dbReference>
<dbReference type="InterPro" id="IPR000626">
    <property type="entry name" value="Ubiquitin-like_dom"/>
</dbReference>
<protein>
    <recommendedName>
        <fullName evidence="3">Ubiquitin-like domain-containing protein</fullName>
    </recommendedName>
</protein>
<evidence type="ECO:0000256" key="1">
    <source>
        <dbReference type="ARBA" id="ARBA00022499"/>
    </source>
</evidence>
<dbReference type="InterPro" id="IPR029071">
    <property type="entry name" value="Ubiquitin-like_domsf"/>
</dbReference>
<keyword evidence="2" id="KW-0832">Ubl conjugation</keyword>
<dbReference type="EMBL" id="CAUOFW020000855">
    <property type="protein sequence ID" value="CAK9138012.1"/>
    <property type="molecule type" value="Genomic_DNA"/>
</dbReference>
<dbReference type="InterPro" id="IPR019956">
    <property type="entry name" value="Ubiquitin_dom"/>
</dbReference>
<evidence type="ECO:0000313" key="5">
    <source>
        <dbReference type="Proteomes" id="UP001642360"/>
    </source>
</evidence>
<keyword evidence="1" id="KW-1017">Isopeptide bond</keyword>
<dbReference type="PRINTS" id="PR00348">
    <property type="entry name" value="UBIQUITIN"/>
</dbReference>
<dbReference type="SUPFAM" id="SSF54236">
    <property type="entry name" value="Ubiquitin-like"/>
    <property type="match status" value="4"/>
</dbReference>
<dbReference type="PANTHER" id="PTHR10666">
    <property type="entry name" value="UBIQUITIN"/>
    <property type="match status" value="1"/>
</dbReference>
<comment type="caution">
    <text evidence="4">The sequence shown here is derived from an EMBL/GenBank/DDBJ whole genome shotgun (WGS) entry which is preliminary data.</text>
</comment>
<dbReference type="Gene3D" id="3.10.20.90">
    <property type="entry name" value="Phosphatidylinositol 3-kinase Catalytic Subunit, Chain A, domain 1"/>
    <property type="match status" value="4"/>
</dbReference>
<dbReference type="InterPro" id="IPR050158">
    <property type="entry name" value="Ubiquitin_ubiquitin-like"/>
</dbReference>
<accession>A0ABC8R7J7</accession>
<evidence type="ECO:0000256" key="2">
    <source>
        <dbReference type="ARBA" id="ARBA00022843"/>
    </source>
</evidence>
<feature type="domain" description="Ubiquitin-like" evidence="3">
    <location>
        <begin position="99"/>
        <end position="169"/>
    </location>
</feature>
<dbReference type="CDD" id="cd17039">
    <property type="entry name" value="Ubl_ubiquitin_like"/>
    <property type="match status" value="1"/>
</dbReference>
<feature type="domain" description="Ubiquitin-like" evidence="3">
    <location>
        <begin position="176"/>
        <end position="244"/>
    </location>
</feature>
<reference evidence="4 5" key="1">
    <citation type="submission" date="2024-02" db="EMBL/GenBank/DDBJ databases">
        <authorList>
            <person name="Vignale AGUSTIN F."/>
            <person name="Sosa J E."/>
            <person name="Modenutti C."/>
        </authorList>
    </citation>
    <scope>NUCLEOTIDE SEQUENCE [LARGE SCALE GENOMIC DNA]</scope>
</reference>
<evidence type="ECO:0000313" key="4">
    <source>
        <dbReference type="EMBL" id="CAK9138012.1"/>
    </source>
</evidence>